<dbReference type="RefSeq" id="WP_085377739.1">
    <property type="nucleotide sequence ID" value="NZ_CP020612.1"/>
</dbReference>
<gene>
    <name evidence="15" type="ORF">B0A89_08300</name>
</gene>
<feature type="transmembrane region" description="Helical" evidence="13">
    <location>
        <begin position="12"/>
        <end position="34"/>
    </location>
</feature>
<evidence type="ECO:0000256" key="9">
    <source>
        <dbReference type="ARBA" id="ARBA00022989"/>
    </source>
</evidence>
<evidence type="ECO:0000256" key="5">
    <source>
        <dbReference type="ARBA" id="ARBA00022617"/>
    </source>
</evidence>
<keyword evidence="8" id="KW-0249">Electron transport</keyword>
<feature type="transmembrane region" description="Helical" evidence="13">
    <location>
        <begin position="63"/>
        <end position="83"/>
    </location>
</feature>
<evidence type="ECO:0000256" key="11">
    <source>
        <dbReference type="ARBA" id="ARBA00023136"/>
    </source>
</evidence>
<keyword evidence="7" id="KW-0479">Metal-binding</keyword>
<evidence type="ECO:0000256" key="13">
    <source>
        <dbReference type="SAM" id="Phobius"/>
    </source>
</evidence>
<protein>
    <recommendedName>
        <fullName evidence="14">Cytochrome b561 bacterial/Ni-hydrogenase domain-containing protein</fullName>
    </recommendedName>
</protein>
<comment type="similarity">
    <text evidence="12">Belongs to the cytochrome b561 family.</text>
</comment>
<dbReference type="AlphaFoldDB" id="A0A1W6CXP1"/>
<keyword evidence="16" id="KW-1185">Reference proteome</keyword>
<dbReference type="EMBL" id="CP020612">
    <property type="protein sequence ID" value="ARJ69624.1"/>
    <property type="molecule type" value="Genomic_DNA"/>
</dbReference>
<evidence type="ECO:0000256" key="7">
    <source>
        <dbReference type="ARBA" id="ARBA00022723"/>
    </source>
</evidence>
<keyword evidence="3" id="KW-0813">Transport</keyword>
<keyword evidence="5" id="KW-0349">Heme</keyword>
<evidence type="ECO:0000259" key="14">
    <source>
        <dbReference type="Pfam" id="PF01292"/>
    </source>
</evidence>
<evidence type="ECO:0000256" key="10">
    <source>
        <dbReference type="ARBA" id="ARBA00023004"/>
    </source>
</evidence>
<dbReference type="Pfam" id="PF01292">
    <property type="entry name" value="Ni_hydr_CYTB"/>
    <property type="match status" value="1"/>
</dbReference>
<sequence length="186" mass="20413">MRTPTSSSQAPLGYTGIQIALHWAIALLILSQFLTGDWMGEFFRALIRSTANPDAARPEMGNAVWHFVGGATVLGLGLVRLIVRAMRGVPPDSPASPSWDRKLAHLTHYALYAAFFALPITGLAAYLLPSRDFGEVHEVLTTVLLVLIGLHVLGALYHQLILKDRLIRRVMVPVSPERHVPPARPN</sequence>
<evidence type="ECO:0000256" key="3">
    <source>
        <dbReference type="ARBA" id="ARBA00022448"/>
    </source>
</evidence>
<dbReference type="Proteomes" id="UP000193017">
    <property type="component" value="Chromosome"/>
</dbReference>
<evidence type="ECO:0000256" key="8">
    <source>
        <dbReference type="ARBA" id="ARBA00022982"/>
    </source>
</evidence>
<name>A0A1W6CXP1_9RHOB</name>
<keyword evidence="9 13" id="KW-1133">Transmembrane helix</keyword>
<organism evidence="15 16">
    <name type="scientific">Paracoccus contaminans</name>
    <dbReference type="NCBI Taxonomy" id="1945662"/>
    <lineage>
        <taxon>Bacteria</taxon>
        <taxon>Pseudomonadati</taxon>
        <taxon>Pseudomonadota</taxon>
        <taxon>Alphaproteobacteria</taxon>
        <taxon>Rhodobacterales</taxon>
        <taxon>Paracoccaceae</taxon>
        <taxon>Paracoccus</taxon>
    </lineage>
</organism>
<proteinExistence type="inferred from homology"/>
<dbReference type="KEGG" id="pcon:B0A89_08300"/>
<evidence type="ECO:0000313" key="16">
    <source>
        <dbReference type="Proteomes" id="UP000193017"/>
    </source>
</evidence>
<feature type="transmembrane region" description="Helical" evidence="13">
    <location>
        <begin position="140"/>
        <end position="162"/>
    </location>
</feature>
<dbReference type="InterPro" id="IPR011577">
    <property type="entry name" value="Cyt_b561_bac/Ni-Hgenase"/>
</dbReference>
<keyword evidence="4" id="KW-1003">Cell membrane</keyword>
<evidence type="ECO:0000256" key="12">
    <source>
        <dbReference type="ARBA" id="ARBA00037975"/>
    </source>
</evidence>
<evidence type="ECO:0000256" key="1">
    <source>
        <dbReference type="ARBA" id="ARBA00001970"/>
    </source>
</evidence>
<comment type="subcellular location">
    <subcellularLocation>
        <location evidence="2">Cell membrane</location>
        <topology evidence="2">Multi-pass membrane protein</topology>
    </subcellularLocation>
</comment>
<dbReference type="InterPro" id="IPR052168">
    <property type="entry name" value="Cytochrome_b561_oxidase"/>
</dbReference>
<feature type="transmembrane region" description="Helical" evidence="13">
    <location>
        <begin position="109"/>
        <end position="128"/>
    </location>
</feature>
<keyword evidence="11 13" id="KW-0472">Membrane</keyword>
<keyword evidence="6 13" id="KW-0812">Transmembrane</keyword>
<comment type="cofactor">
    <cofactor evidence="1">
        <name>heme b</name>
        <dbReference type="ChEBI" id="CHEBI:60344"/>
    </cofactor>
</comment>
<dbReference type="GO" id="GO:0005886">
    <property type="term" value="C:plasma membrane"/>
    <property type="evidence" value="ECO:0007669"/>
    <property type="project" value="UniProtKB-SubCell"/>
</dbReference>
<dbReference type="GO" id="GO:0022904">
    <property type="term" value="P:respiratory electron transport chain"/>
    <property type="evidence" value="ECO:0007669"/>
    <property type="project" value="InterPro"/>
</dbReference>
<dbReference type="PANTHER" id="PTHR30529">
    <property type="entry name" value="CYTOCHROME B561"/>
    <property type="match status" value="1"/>
</dbReference>
<accession>A0A1W6CXP1</accession>
<evidence type="ECO:0000256" key="6">
    <source>
        <dbReference type="ARBA" id="ARBA00022692"/>
    </source>
</evidence>
<evidence type="ECO:0000313" key="15">
    <source>
        <dbReference type="EMBL" id="ARJ69624.1"/>
    </source>
</evidence>
<dbReference type="GO" id="GO:0009055">
    <property type="term" value="F:electron transfer activity"/>
    <property type="evidence" value="ECO:0007669"/>
    <property type="project" value="InterPro"/>
</dbReference>
<dbReference type="SUPFAM" id="SSF81342">
    <property type="entry name" value="Transmembrane di-heme cytochromes"/>
    <property type="match status" value="1"/>
</dbReference>
<evidence type="ECO:0000256" key="2">
    <source>
        <dbReference type="ARBA" id="ARBA00004651"/>
    </source>
</evidence>
<feature type="domain" description="Cytochrome b561 bacterial/Ni-hydrogenase" evidence="14">
    <location>
        <begin position="14"/>
        <end position="170"/>
    </location>
</feature>
<reference evidence="15 16" key="1">
    <citation type="submission" date="2017-03" db="EMBL/GenBank/DDBJ databases">
        <title>Genome sequence of Paracoccus contaminans isolated from a water microcosm.</title>
        <authorList>
            <person name="Aurass P."/>
            <person name="Karste S."/>
            <person name="Trost E."/>
            <person name="Glaeser S.P."/>
            <person name="Kaempfer P."/>
            <person name="Flieger A."/>
        </authorList>
    </citation>
    <scope>NUCLEOTIDE SEQUENCE [LARGE SCALE GENOMIC DNA]</scope>
    <source>
        <strain evidence="16">RKI 16-01929T\LMG 29738T\CCM 8701T\CIP 111112T</strain>
    </source>
</reference>
<dbReference type="PANTHER" id="PTHR30529:SF1">
    <property type="entry name" value="CYTOCHROME B561 HOMOLOG 2"/>
    <property type="match status" value="1"/>
</dbReference>
<dbReference type="GO" id="GO:0046872">
    <property type="term" value="F:metal ion binding"/>
    <property type="evidence" value="ECO:0007669"/>
    <property type="project" value="UniProtKB-KW"/>
</dbReference>
<dbReference type="OrthoDB" id="8156287at2"/>
<dbReference type="GO" id="GO:0020037">
    <property type="term" value="F:heme binding"/>
    <property type="evidence" value="ECO:0007669"/>
    <property type="project" value="TreeGrafter"/>
</dbReference>
<keyword evidence="10" id="KW-0408">Iron</keyword>
<dbReference type="InterPro" id="IPR016174">
    <property type="entry name" value="Di-haem_cyt_TM"/>
</dbReference>
<evidence type="ECO:0000256" key="4">
    <source>
        <dbReference type="ARBA" id="ARBA00022475"/>
    </source>
</evidence>